<evidence type="ECO:0000256" key="2">
    <source>
        <dbReference type="ARBA" id="ARBA00022692"/>
    </source>
</evidence>
<dbReference type="Proteomes" id="UP000195602">
    <property type="component" value="Unassembled WGS sequence"/>
</dbReference>
<dbReference type="GO" id="GO:0005789">
    <property type="term" value="C:endoplasmic reticulum membrane"/>
    <property type="evidence" value="ECO:0007669"/>
    <property type="project" value="UniProtKB-SubCell"/>
</dbReference>
<feature type="transmembrane region" description="Helical" evidence="6">
    <location>
        <begin position="41"/>
        <end position="61"/>
    </location>
</feature>
<keyword evidence="3 6" id="KW-0256">Endoplasmic reticulum</keyword>
<organism evidence="8 9">
    <name type="scientific">Clavispora lusitaniae</name>
    <name type="common">Candida lusitaniae</name>
    <dbReference type="NCBI Taxonomy" id="36911"/>
    <lineage>
        <taxon>Eukaryota</taxon>
        <taxon>Fungi</taxon>
        <taxon>Dikarya</taxon>
        <taxon>Ascomycota</taxon>
        <taxon>Saccharomycotina</taxon>
        <taxon>Pichiomycetes</taxon>
        <taxon>Metschnikowiaceae</taxon>
        <taxon>Clavispora</taxon>
    </lineage>
</organism>
<evidence type="ECO:0000256" key="3">
    <source>
        <dbReference type="ARBA" id="ARBA00022824"/>
    </source>
</evidence>
<keyword evidence="4 6" id="KW-1133">Transmembrane helix</keyword>
<comment type="similarity">
    <text evidence="1 6">Belongs to the RAMP4 family.</text>
</comment>
<sequence length="62" mass="6888">MAVQTPKQRAANAKFAKLNTKKQGKPRAKTEPVKFPISKGWMLVLAFLVCGGAVLEILRLFF</sequence>
<comment type="subcellular location">
    <subcellularLocation>
        <location evidence="6">Membrane</location>
        <topology evidence="6">Single-pass membrane protein</topology>
    </subcellularLocation>
    <subcellularLocation>
        <location evidence="6">Endoplasmic reticulum membrane</location>
        <topology evidence="6">Single-pass membrane protein</topology>
    </subcellularLocation>
</comment>
<feature type="region of interest" description="Disordered" evidence="7">
    <location>
        <begin position="1"/>
        <end position="30"/>
    </location>
</feature>
<comment type="caution">
    <text evidence="8">The sequence shown here is derived from an EMBL/GenBank/DDBJ whole genome shotgun (WGS) entry which is preliminary data.</text>
</comment>
<gene>
    <name evidence="8" type="ORF">A9F13_04g03685</name>
</gene>
<evidence type="ECO:0000256" key="6">
    <source>
        <dbReference type="RuleBase" id="RU364120"/>
    </source>
</evidence>
<evidence type="ECO:0000256" key="4">
    <source>
        <dbReference type="ARBA" id="ARBA00022989"/>
    </source>
</evidence>
<evidence type="ECO:0000256" key="1">
    <source>
        <dbReference type="ARBA" id="ARBA00005500"/>
    </source>
</evidence>
<dbReference type="Pfam" id="PF06624">
    <property type="entry name" value="RAMP4"/>
    <property type="match status" value="1"/>
</dbReference>
<evidence type="ECO:0000256" key="7">
    <source>
        <dbReference type="SAM" id="MobiDB-lite"/>
    </source>
</evidence>
<dbReference type="KEGG" id="clus:A9F13_04g03685"/>
<dbReference type="InterPro" id="IPR010580">
    <property type="entry name" value="ER_stress-assoc"/>
</dbReference>
<proteinExistence type="inferred from homology"/>
<accession>A0AA91Q2Z6</accession>
<evidence type="ECO:0000313" key="8">
    <source>
        <dbReference type="EMBL" id="OVF09852.1"/>
    </source>
</evidence>
<evidence type="ECO:0000256" key="5">
    <source>
        <dbReference type="ARBA" id="ARBA00023136"/>
    </source>
</evidence>
<dbReference type="EMBL" id="LYUB02000004">
    <property type="protein sequence ID" value="OVF09852.1"/>
    <property type="molecule type" value="Genomic_DNA"/>
</dbReference>
<name>A0AA91Q2Z6_CLALS</name>
<reference evidence="8 9" key="1">
    <citation type="submission" date="2017-04" db="EMBL/GenBank/DDBJ databases">
        <title>Draft genome of the yeast Clavispora lusitaniae type strain CBS 6936.</title>
        <authorList>
            <person name="Durrens P."/>
            <person name="Klopp C."/>
            <person name="Biteau N."/>
            <person name="Fitton-Ouhabi V."/>
            <person name="Dementhon K."/>
            <person name="Accoceberry I."/>
            <person name="Sherman D.J."/>
            <person name="Noel T."/>
        </authorList>
    </citation>
    <scope>NUCLEOTIDE SEQUENCE [LARGE SCALE GENOMIC DNA]</scope>
    <source>
        <strain evidence="8 9">CBS 6936</strain>
    </source>
</reference>
<keyword evidence="5 6" id="KW-0472">Membrane</keyword>
<evidence type="ECO:0000313" key="9">
    <source>
        <dbReference type="Proteomes" id="UP000195602"/>
    </source>
</evidence>
<comment type="function">
    <text evidence="6">Interacts with target proteins during translocation into the lumen of the endoplasmic reticulum. Protects unfolded target proteins against degradation and facilitate correct glycosylation.</text>
</comment>
<dbReference type="AlphaFoldDB" id="A0AA91Q2Z6"/>
<keyword evidence="2 6" id="KW-0812">Transmembrane</keyword>
<protein>
    <recommendedName>
        <fullName evidence="6">Stress-associated endoplasmic reticulum protein</fullName>
    </recommendedName>
</protein>